<feature type="compositionally biased region" description="Low complexity" evidence="1">
    <location>
        <begin position="162"/>
        <end position="173"/>
    </location>
</feature>
<feature type="compositionally biased region" description="Polar residues" evidence="1">
    <location>
        <begin position="34"/>
        <end position="58"/>
    </location>
</feature>
<comment type="caution">
    <text evidence="2">The sequence shown here is derived from an EMBL/GenBank/DDBJ whole genome shotgun (WGS) entry which is preliminary data.</text>
</comment>
<dbReference type="OrthoDB" id="5335812at2759"/>
<dbReference type="InterPro" id="IPR053267">
    <property type="entry name" value="Verrucosidin_biosynth-assoc"/>
</dbReference>
<name>A0A1V8SV78_9PEZI</name>
<feature type="region of interest" description="Disordered" evidence="1">
    <location>
        <begin position="1"/>
        <end position="74"/>
    </location>
</feature>
<dbReference type="PANTHER" id="PTHR42087">
    <property type="entry name" value="ILP IS AN APOPTOSIS INHIBITOR"/>
    <property type="match status" value="1"/>
</dbReference>
<dbReference type="InParanoid" id="A0A1V8SV78"/>
<feature type="region of interest" description="Disordered" evidence="1">
    <location>
        <begin position="149"/>
        <end position="174"/>
    </location>
</feature>
<protein>
    <submittedName>
        <fullName evidence="2">Uncharacterized protein</fullName>
    </submittedName>
</protein>
<feature type="compositionally biased region" description="Pro residues" evidence="1">
    <location>
        <begin position="20"/>
        <end position="30"/>
    </location>
</feature>
<dbReference type="AlphaFoldDB" id="A0A1V8SV78"/>
<evidence type="ECO:0000256" key="1">
    <source>
        <dbReference type="SAM" id="MobiDB-lite"/>
    </source>
</evidence>
<feature type="region of interest" description="Disordered" evidence="1">
    <location>
        <begin position="289"/>
        <end position="310"/>
    </location>
</feature>
<dbReference type="Proteomes" id="UP000192596">
    <property type="component" value="Unassembled WGS sequence"/>
</dbReference>
<evidence type="ECO:0000313" key="3">
    <source>
        <dbReference type="Proteomes" id="UP000192596"/>
    </source>
</evidence>
<reference evidence="3" key="1">
    <citation type="submission" date="2017-03" db="EMBL/GenBank/DDBJ databases">
        <title>Genomes of endolithic fungi from Antarctica.</title>
        <authorList>
            <person name="Coleine C."/>
            <person name="Masonjones S."/>
            <person name="Stajich J.E."/>
        </authorList>
    </citation>
    <scope>NUCLEOTIDE SEQUENCE [LARGE SCALE GENOMIC DNA]</scope>
    <source>
        <strain evidence="3">CCFEE 5527</strain>
    </source>
</reference>
<feature type="compositionally biased region" description="Basic and acidic residues" evidence="1">
    <location>
        <begin position="291"/>
        <end position="310"/>
    </location>
</feature>
<sequence length="310" mass="34724">MDKMHDMRLPPFRAHGGPSNPYPQVNPYPPVSQYNAGWPSSSSYRPQNQQSHNKQQPYSMLMDSSAPEESAPLTGDSSFDVLDWHPAYQSCQRYFLDYAQHEPGTQALCALINIKLPFQWLTTPIPSSNPSSNGTSSAHSSANQFTFTSALPRGNANGAGVSSPSSRSGPRNSGLREPPIFISLVPYIRRLVVTGFDKPPILHGFFGDDYARGILPHVECERRNYLFAAKHGGWRTCKKQYDGGSQEGGVDETVPFMKPLQDSKAEEMNAADKAWSSWLAMEDWMVGPRAVDGERERQEREEREEGYHRR</sequence>
<keyword evidence="3" id="KW-1185">Reference proteome</keyword>
<dbReference type="PANTHER" id="PTHR42087:SF1">
    <property type="entry name" value="ILP IS AN APOPTOSIS INHIBITOR"/>
    <property type="match status" value="1"/>
</dbReference>
<evidence type="ECO:0000313" key="2">
    <source>
        <dbReference type="EMBL" id="OQO02782.1"/>
    </source>
</evidence>
<dbReference type="EMBL" id="NAJO01000026">
    <property type="protein sequence ID" value="OQO02782.1"/>
    <property type="molecule type" value="Genomic_DNA"/>
</dbReference>
<organism evidence="2 3">
    <name type="scientific">Cryoendolithus antarcticus</name>
    <dbReference type="NCBI Taxonomy" id="1507870"/>
    <lineage>
        <taxon>Eukaryota</taxon>
        <taxon>Fungi</taxon>
        <taxon>Dikarya</taxon>
        <taxon>Ascomycota</taxon>
        <taxon>Pezizomycotina</taxon>
        <taxon>Dothideomycetes</taxon>
        <taxon>Dothideomycetidae</taxon>
        <taxon>Cladosporiales</taxon>
        <taxon>Cladosporiaceae</taxon>
        <taxon>Cryoendolithus</taxon>
    </lineage>
</organism>
<gene>
    <name evidence="2" type="ORF">B0A48_11064</name>
</gene>
<proteinExistence type="predicted"/>
<accession>A0A1V8SV78</accession>